<dbReference type="PROSITE" id="PS51095">
    <property type="entry name" value="PTS_EIIA_TYPE_3"/>
    <property type="match status" value="1"/>
</dbReference>
<evidence type="ECO:0000313" key="9">
    <source>
        <dbReference type="EMBL" id="ONK28391.1"/>
    </source>
</evidence>
<keyword evidence="1" id="KW-0813">Transport</keyword>
<evidence type="ECO:0000313" key="8">
    <source>
        <dbReference type="EMBL" id="ONK25671.1"/>
    </source>
</evidence>
<keyword evidence="4" id="KW-0598">Phosphotransferase system</keyword>
<evidence type="ECO:0000256" key="2">
    <source>
        <dbReference type="ARBA" id="ARBA00022597"/>
    </source>
</evidence>
<keyword evidence="6" id="KW-0479">Metal-binding</keyword>
<feature type="active site" description="Tele-phosphohistidine intermediate" evidence="5">
    <location>
        <position position="78"/>
    </location>
</feature>
<dbReference type="RefSeq" id="WP_076996857.1">
    <property type="nucleotide sequence ID" value="NZ_MSPR01000031.1"/>
</dbReference>
<keyword evidence="2" id="KW-0762">Sugar transport</keyword>
<dbReference type="InterPro" id="IPR003188">
    <property type="entry name" value="PTS_IIA_lac/cel"/>
</dbReference>
<comment type="cofactor">
    <cofactor evidence="6">
        <name>Mg(2+)</name>
        <dbReference type="ChEBI" id="CHEBI:18420"/>
    </cofactor>
    <text evidence="6">Binds 1 Mg(2+) ion per trimer.</text>
</comment>
<gene>
    <name evidence="8" type="ORF">BVE84_10015</name>
    <name evidence="9" type="ORF">BVE86_03325</name>
</gene>
<keyword evidence="6" id="KW-0460">Magnesium</keyword>
<keyword evidence="3" id="KW-0808">Transferase</keyword>
<evidence type="ECO:0000256" key="6">
    <source>
        <dbReference type="PIRSR" id="PIRSR000699-2"/>
    </source>
</evidence>
<evidence type="ECO:0000313" key="11">
    <source>
        <dbReference type="Proteomes" id="UP000188946"/>
    </source>
</evidence>
<organism evidence="9 10">
    <name type="scientific">Streptococcus azizii</name>
    <dbReference type="NCBI Taxonomy" id="1579424"/>
    <lineage>
        <taxon>Bacteria</taxon>
        <taxon>Bacillati</taxon>
        <taxon>Bacillota</taxon>
        <taxon>Bacilli</taxon>
        <taxon>Lactobacillales</taxon>
        <taxon>Streptococcaceae</taxon>
        <taxon>Streptococcus</taxon>
    </lineage>
</organism>
<evidence type="ECO:0000256" key="7">
    <source>
        <dbReference type="PROSITE-ProRule" id="PRU00418"/>
    </source>
</evidence>
<protein>
    <submittedName>
        <fullName evidence="9">PTS lactose/cellobiose transporter subunit IIA</fullName>
    </submittedName>
</protein>
<comment type="caution">
    <text evidence="9">The sequence shown here is derived from an EMBL/GenBank/DDBJ whole genome shotgun (WGS) entry which is preliminary data.</text>
</comment>
<dbReference type="SUPFAM" id="SSF46973">
    <property type="entry name" value="Enzyme IIa from lactose specific PTS, IIa-lac"/>
    <property type="match status" value="1"/>
</dbReference>
<accession>A0AB36JT34</accession>
<keyword evidence="11" id="KW-1185">Reference proteome</keyword>
<dbReference type="Pfam" id="PF02255">
    <property type="entry name" value="PTS_IIA"/>
    <property type="match status" value="1"/>
</dbReference>
<name>A0AB36JT34_9STRE</name>
<dbReference type="EMBL" id="MSPT01000005">
    <property type="protein sequence ID" value="ONK28391.1"/>
    <property type="molecule type" value="Genomic_DNA"/>
</dbReference>
<dbReference type="CDD" id="cd00215">
    <property type="entry name" value="PTS_IIA_lac"/>
    <property type="match status" value="1"/>
</dbReference>
<proteinExistence type="predicted"/>
<evidence type="ECO:0000256" key="1">
    <source>
        <dbReference type="ARBA" id="ARBA00022448"/>
    </source>
</evidence>
<evidence type="ECO:0000256" key="4">
    <source>
        <dbReference type="ARBA" id="ARBA00022683"/>
    </source>
</evidence>
<evidence type="ECO:0000313" key="10">
    <source>
        <dbReference type="Proteomes" id="UP000188600"/>
    </source>
</evidence>
<dbReference type="PANTHER" id="PTHR34382:SF7">
    <property type="entry name" value="PTS SYSTEM N,N'-DIACETYLCHITOBIOSE-SPECIFIC EIIA COMPONENT"/>
    <property type="match status" value="1"/>
</dbReference>
<feature type="modified residue" description="Phosphohistidine; by HPr" evidence="7">
    <location>
        <position position="78"/>
    </location>
</feature>
<dbReference type="GO" id="GO:0009401">
    <property type="term" value="P:phosphoenolpyruvate-dependent sugar phosphotransferase system"/>
    <property type="evidence" value="ECO:0007669"/>
    <property type="project" value="UniProtKB-KW"/>
</dbReference>
<evidence type="ECO:0000256" key="5">
    <source>
        <dbReference type="PIRSR" id="PIRSR000699-1"/>
    </source>
</evidence>
<reference evidence="10 11" key="1">
    <citation type="submission" date="2016-12" db="EMBL/GenBank/DDBJ databases">
        <authorList>
            <person name="Gulvik C.A."/>
        </authorList>
    </citation>
    <scope>NUCLEOTIDE SEQUENCE [LARGE SCALE GENOMIC DNA]</scope>
    <source>
        <strain evidence="8 11">12-5202</strain>
        <strain evidence="9 10">12-5291</strain>
    </source>
</reference>
<dbReference type="Proteomes" id="UP000188946">
    <property type="component" value="Unassembled WGS sequence"/>
</dbReference>
<dbReference type="GO" id="GO:0016740">
    <property type="term" value="F:transferase activity"/>
    <property type="evidence" value="ECO:0007669"/>
    <property type="project" value="UniProtKB-KW"/>
</dbReference>
<sequence>MGEPVNLEAIMGLIMHGGDAKGNAVEAIRAAKTGNFEGAEAFLEKAHQALKIAHQSQTALLAEEAAGHSIEVSLLMVHGQDHLMNAITFLDMAKETLDLYRRIEEIERTGRCKHV</sequence>
<dbReference type="AlphaFoldDB" id="A0AB36JT34"/>
<dbReference type="PIRSF" id="PIRSF000699">
    <property type="entry name" value="PTS_IILac_III"/>
    <property type="match status" value="1"/>
</dbReference>
<dbReference type="EMBL" id="MSPR01000031">
    <property type="protein sequence ID" value="ONK25671.1"/>
    <property type="molecule type" value="Genomic_DNA"/>
</dbReference>
<dbReference type="InterPro" id="IPR036542">
    <property type="entry name" value="PTS_IIA_lac/cel_sf"/>
</dbReference>
<dbReference type="Proteomes" id="UP000188600">
    <property type="component" value="Unassembled WGS sequence"/>
</dbReference>
<dbReference type="GO" id="GO:0046872">
    <property type="term" value="F:metal ion binding"/>
    <property type="evidence" value="ECO:0007669"/>
    <property type="project" value="UniProtKB-KW"/>
</dbReference>
<evidence type="ECO:0000256" key="3">
    <source>
        <dbReference type="ARBA" id="ARBA00022679"/>
    </source>
</evidence>
<dbReference type="PANTHER" id="PTHR34382">
    <property type="entry name" value="PTS SYSTEM N,N'-DIACETYLCHITOBIOSE-SPECIFIC EIIA COMPONENT"/>
    <property type="match status" value="1"/>
</dbReference>
<feature type="binding site" evidence="6">
    <location>
        <position position="81"/>
    </location>
    <ligand>
        <name>Mg(2+)</name>
        <dbReference type="ChEBI" id="CHEBI:18420"/>
        <note>ligand shared between all trimeric partners</note>
    </ligand>
</feature>
<dbReference type="Gene3D" id="1.20.58.80">
    <property type="entry name" value="Phosphotransferase system, lactose/cellobiose-type IIA subunit"/>
    <property type="match status" value="1"/>
</dbReference>